<dbReference type="STRING" id="526227.Mesil_0848"/>
<feature type="signal peptide" evidence="1">
    <location>
        <begin position="1"/>
        <end position="22"/>
    </location>
</feature>
<organism evidence="2 3">
    <name type="scientific">Allomeiothermus silvanus (strain ATCC 700542 / DSM 9946 / NBRC 106475 / NCIMB 13440 / VI-R2)</name>
    <name type="common">Thermus silvanus</name>
    <dbReference type="NCBI Taxonomy" id="526227"/>
    <lineage>
        <taxon>Bacteria</taxon>
        <taxon>Thermotogati</taxon>
        <taxon>Deinococcota</taxon>
        <taxon>Deinococci</taxon>
        <taxon>Thermales</taxon>
        <taxon>Thermaceae</taxon>
        <taxon>Allomeiothermus</taxon>
    </lineage>
</organism>
<evidence type="ECO:0000256" key="1">
    <source>
        <dbReference type="SAM" id="SignalP"/>
    </source>
</evidence>
<accession>D7BBW4</accession>
<evidence type="ECO:0000313" key="3">
    <source>
        <dbReference type="Proteomes" id="UP000001916"/>
    </source>
</evidence>
<dbReference type="EMBL" id="CP002042">
    <property type="protein sequence ID" value="ADH62760.1"/>
    <property type="molecule type" value="Genomic_DNA"/>
</dbReference>
<feature type="chain" id="PRO_5003092915" evidence="1">
    <location>
        <begin position="23"/>
        <end position="141"/>
    </location>
</feature>
<dbReference type="KEGG" id="msv:Mesil_0848"/>
<sequence length="141" mass="15210">MVRWVSLLLVSVAMVGTGPGVAKSAGWALASTTLVAPTDYKLEVLTWSCTQTGGWIVAQGVVRNISNQTLSGLRAHLRVIGSGRRLLGTNSSPIGERFLLSGQQSPFRVEVRSRGVGDCDLWFRNALVVQIPTKVPEPRQP</sequence>
<dbReference type="AlphaFoldDB" id="D7BBW4"/>
<protein>
    <submittedName>
        <fullName evidence="2">Uncharacterized protein</fullName>
    </submittedName>
</protein>
<proteinExistence type="predicted"/>
<dbReference type="RefSeq" id="WP_013157346.1">
    <property type="nucleotide sequence ID" value="NC_014212.1"/>
</dbReference>
<dbReference type="OrthoDB" id="26049at2"/>
<dbReference type="Proteomes" id="UP000001916">
    <property type="component" value="Chromosome"/>
</dbReference>
<dbReference type="HOGENOM" id="CLU_151886_0_0_0"/>
<evidence type="ECO:0000313" key="2">
    <source>
        <dbReference type="EMBL" id="ADH62760.1"/>
    </source>
</evidence>
<name>D7BBW4_ALLS1</name>
<keyword evidence="1" id="KW-0732">Signal</keyword>
<keyword evidence="3" id="KW-1185">Reference proteome</keyword>
<reference evidence="2 3" key="1">
    <citation type="journal article" date="2010" name="Stand. Genomic Sci.">
        <title>Complete genome sequence of Meiothermus silvanus type strain (VI-R2).</title>
        <authorList>
            <person name="Sikorski J."/>
            <person name="Tindall B.J."/>
            <person name="Lowry S."/>
            <person name="Lucas S."/>
            <person name="Nolan M."/>
            <person name="Copeland A."/>
            <person name="Glavina Del Rio T."/>
            <person name="Tice H."/>
            <person name="Cheng J.F."/>
            <person name="Han C."/>
            <person name="Pitluck S."/>
            <person name="Liolios K."/>
            <person name="Ivanova N."/>
            <person name="Mavromatis K."/>
            <person name="Mikhailova N."/>
            <person name="Pati A."/>
            <person name="Goodwin L."/>
            <person name="Chen A."/>
            <person name="Palaniappan K."/>
            <person name="Land M."/>
            <person name="Hauser L."/>
            <person name="Chang Y.J."/>
            <person name="Jeffries C.D."/>
            <person name="Rohde M."/>
            <person name="Goker M."/>
            <person name="Woyke T."/>
            <person name="Bristow J."/>
            <person name="Eisen J.A."/>
            <person name="Markowitz V."/>
            <person name="Hugenholtz P."/>
            <person name="Kyrpides N.C."/>
            <person name="Klenk H.P."/>
            <person name="Lapidus A."/>
        </authorList>
    </citation>
    <scope>NUCLEOTIDE SEQUENCE [LARGE SCALE GENOMIC DNA]</scope>
    <source>
        <strain evidence="3">ATCC 700542 / DSM 9946 / VI-R2</strain>
    </source>
</reference>
<gene>
    <name evidence="2" type="ordered locus">Mesil_0848</name>
</gene>